<dbReference type="SMR" id="V7BYT7"/>
<dbReference type="PANTHER" id="PTHR31642">
    <property type="entry name" value="TRICHOTHECENE 3-O-ACETYLTRANSFERASE"/>
    <property type="match status" value="1"/>
</dbReference>
<evidence type="ECO:0000313" key="2">
    <source>
        <dbReference type="EMBL" id="ESW21771.1"/>
    </source>
</evidence>
<dbReference type="PANTHER" id="PTHR31642:SF307">
    <property type="entry name" value="SHIKIMATE_QUINATE HYDROXYCINNAMOYLTRANSFERASE"/>
    <property type="match status" value="1"/>
</dbReference>
<evidence type="ECO:0008006" key="4">
    <source>
        <dbReference type="Google" id="ProtNLM"/>
    </source>
</evidence>
<proteinExistence type="inferred from homology"/>
<dbReference type="STRING" id="3885.V7BYT7"/>
<gene>
    <name evidence="2" type="ORF">PHAVU_005G098300g</name>
</gene>
<dbReference type="Proteomes" id="UP000000226">
    <property type="component" value="Chromosome 5"/>
</dbReference>
<dbReference type="InterPro" id="IPR050317">
    <property type="entry name" value="Plant_Fungal_Acyltransferase"/>
</dbReference>
<dbReference type="Gene3D" id="3.30.559.10">
    <property type="entry name" value="Chloramphenicol acetyltransferase-like domain"/>
    <property type="match status" value="2"/>
</dbReference>
<comment type="similarity">
    <text evidence="1">Belongs to the plant acyltransferase family.</text>
</comment>
<evidence type="ECO:0000256" key="1">
    <source>
        <dbReference type="ARBA" id="ARBA00009861"/>
    </source>
</evidence>
<name>V7BYT7_PHAVU</name>
<sequence length="392" mass="43903">MTISVKESIMLQPVEGVVELKPRFAGGELPHSHHLFYNPNKTSNFFYPNILKEALSKNLVLFYAMADRLRHEDDHRVGIYCDGQGVLFIEAHAIVAMDHFTHNLNHNNLIPAVDYSAGIETYPLVVLQVTYFRCGGVSIGVDYEHHVEDGESGVHFINSWSNVAHGIPIYGSTSTSFPHHEYQLSPPIITTTTTTTTTVVASILKLSRDQLNILKDKSKEDGNTINYSTYEMLAAHIWRSACKARGLPEDQETRLYIPINGRSRLKPPLPPGYLGNVIFSTIPTGFAGDLVMDNGYLRSALDYLQLQPDLNALVPGRHTYACPDVGINSWAKFPIYDADFGWGRLIFMRLGWIIYEGLAIILPSSTNDGSLYLRIALPPHHMKLFQESLYGI</sequence>
<keyword evidence="3" id="KW-1185">Reference proteome</keyword>
<organism evidence="2 3">
    <name type="scientific">Phaseolus vulgaris</name>
    <name type="common">Kidney bean</name>
    <name type="synonym">French bean</name>
    <dbReference type="NCBI Taxonomy" id="3885"/>
    <lineage>
        <taxon>Eukaryota</taxon>
        <taxon>Viridiplantae</taxon>
        <taxon>Streptophyta</taxon>
        <taxon>Embryophyta</taxon>
        <taxon>Tracheophyta</taxon>
        <taxon>Spermatophyta</taxon>
        <taxon>Magnoliopsida</taxon>
        <taxon>eudicotyledons</taxon>
        <taxon>Gunneridae</taxon>
        <taxon>Pentapetalae</taxon>
        <taxon>rosids</taxon>
        <taxon>fabids</taxon>
        <taxon>Fabales</taxon>
        <taxon>Fabaceae</taxon>
        <taxon>Papilionoideae</taxon>
        <taxon>50 kb inversion clade</taxon>
        <taxon>NPAAA clade</taxon>
        <taxon>indigoferoid/millettioid clade</taxon>
        <taxon>Phaseoleae</taxon>
        <taxon>Phaseolus</taxon>
    </lineage>
</organism>
<dbReference type="OMA" id="HAIVAMD"/>
<evidence type="ECO:0000313" key="3">
    <source>
        <dbReference type="Proteomes" id="UP000000226"/>
    </source>
</evidence>
<dbReference type="AlphaFoldDB" id="V7BYT7"/>
<reference evidence="3" key="1">
    <citation type="journal article" date="2014" name="Nat. Genet.">
        <title>A reference genome for common bean and genome-wide analysis of dual domestications.</title>
        <authorList>
            <person name="Schmutz J."/>
            <person name="McClean P.E."/>
            <person name="Mamidi S."/>
            <person name="Wu G.A."/>
            <person name="Cannon S.B."/>
            <person name="Grimwood J."/>
            <person name="Jenkins J."/>
            <person name="Shu S."/>
            <person name="Song Q."/>
            <person name="Chavarro C."/>
            <person name="Torres-Torres M."/>
            <person name="Geffroy V."/>
            <person name="Moghaddam S.M."/>
            <person name="Gao D."/>
            <person name="Abernathy B."/>
            <person name="Barry K."/>
            <person name="Blair M."/>
            <person name="Brick M.A."/>
            <person name="Chovatia M."/>
            <person name="Gepts P."/>
            <person name="Goodstein D.M."/>
            <person name="Gonzales M."/>
            <person name="Hellsten U."/>
            <person name="Hyten D.L."/>
            <person name="Jia G."/>
            <person name="Kelly J.D."/>
            <person name="Kudrna D."/>
            <person name="Lee R."/>
            <person name="Richard M.M."/>
            <person name="Miklas P.N."/>
            <person name="Osorno J.M."/>
            <person name="Rodrigues J."/>
            <person name="Thareau V."/>
            <person name="Urrea C.A."/>
            <person name="Wang M."/>
            <person name="Yu Y."/>
            <person name="Zhang M."/>
            <person name="Wing R.A."/>
            <person name="Cregan P.B."/>
            <person name="Rokhsar D.S."/>
            <person name="Jackson S.A."/>
        </authorList>
    </citation>
    <scope>NUCLEOTIDE SEQUENCE [LARGE SCALE GENOMIC DNA]</scope>
    <source>
        <strain evidence="3">cv. G19833</strain>
    </source>
</reference>
<dbReference type="GO" id="GO:0016747">
    <property type="term" value="F:acyltransferase activity, transferring groups other than amino-acyl groups"/>
    <property type="evidence" value="ECO:0007669"/>
    <property type="project" value="TreeGrafter"/>
</dbReference>
<dbReference type="EMBL" id="CM002292">
    <property type="protein sequence ID" value="ESW21771.1"/>
    <property type="molecule type" value="Genomic_DNA"/>
</dbReference>
<accession>V7BYT7</accession>
<dbReference type="InterPro" id="IPR023213">
    <property type="entry name" value="CAT-like_dom_sf"/>
</dbReference>
<protein>
    <recommendedName>
        <fullName evidence="4">Shikimate O-hydroxycinnamoyltransferase</fullName>
    </recommendedName>
</protein>
<dbReference type="Pfam" id="PF02458">
    <property type="entry name" value="Transferase"/>
    <property type="match status" value="2"/>
</dbReference>
<dbReference type="Gramene" id="ESW21771">
    <property type="protein sequence ID" value="ESW21771"/>
    <property type="gene ID" value="PHAVU_005G098300g"/>
</dbReference>
<dbReference type="eggNOG" id="ENOG502QTJX">
    <property type="taxonomic scope" value="Eukaryota"/>
</dbReference>
<dbReference type="OrthoDB" id="671439at2759"/>